<evidence type="ECO:0000313" key="3">
    <source>
        <dbReference type="Proteomes" id="UP001595892"/>
    </source>
</evidence>
<dbReference type="Pfam" id="PF06904">
    <property type="entry name" value="Extensin-like_C"/>
    <property type="match status" value="1"/>
</dbReference>
<dbReference type="InterPro" id="IPR009683">
    <property type="entry name" value="Extensin-like_C"/>
</dbReference>
<evidence type="ECO:0000259" key="1">
    <source>
        <dbReference type="Pfam" id="PF06904"/>
    </source>
</evidence>
<keyword evidence="3" id="KW-1185">Reference proteome</keyword>
<reference evidence="3" key="1">
    <citation type="journal article" date="2019" name="Int. J. Syst. Evol. Microbiol.">
        <title>The Global Catalogue of Microorganisms (GCM) 10K type strain sequencing project: providing services to taxonomists for standard genome sequencing and annotation.</title>
        <authorList>
            <consortium name="The Broad Institute Genomics Platform"/>
            <consortium name="The Broad Institute Genome Sequencing Center for Infectious Disease"/>
            <person name="Wu L."/>
            <person name="Ma J."/>
        </authorList>
    </citation>
    <scope>NUCLEOTIDE SEQUENCE [LARGE SCALE GENOMIC DNA]</scope>
    <source>
        <strain evidence="3">CGMCC 1.13574</strain>
    </source>
</reference>
<organism evidence="2 3">
    <name type="scientific">Coralloluteibacterium thermophilum</name>
    <dbReference type="NCBI Taxonomy" id="2707049"/>
    <lineage>
        <taxon>Bacteria</taxon>
        <taxon>Pseudomonadati</taxon>
        <taxon>Pseudomonadota</taxon>
        <taxon>Gammaproteobacteria</taxon>
        <taxon>Lysobacterales</taxon>
        <taxon>Lysobacteraceae</taxon>
        <taxon>Coralloluteibacterium</taxon>
    </lineage>
</organism>
<evidence type="ECO:0000313" key="2">
    <source>
        <dbReference type="EMBL" id="MFC4727527.1"/>
    </source>
</evidence>
<sequence>MRALLLLVLLVALAWLALQRGWIAIPDRYHPYAPLALDDPPNILTGFKIRRLAEDPDACAQVLAQSGLAATPIADREGQDGCGWRNAVRIGAGSEPAVGDAFSLQCPVAVSLALWERHVLQPAARRHYDAPVTALEHFGSYACRNVYGRASGRRSEHARANAFDLAGLRLENGRRITVARDWDGDGTDAAFLRELRDGACGLFNGVLSPDYNAAHHDHFHFDRGPYRICR</sequence>
<protein>
    <submittedName>
        <fullName evidence="2">Extensin family protein</fullName>
    </submittedName>
</protein>
<accession>A0ABV9NGN2</accession>
<dbReference type="Proteomes" id="UP001595892">
    <property type="component" value="Unassembled WGS sequence"/>
</dbReference>
<proteinExistence type="predicted"/>
<name>A0ABV9NGN2_9GAMM</name>
<dbReference type="EMBL" id="JBHSGG010000014">
    <property type="protein sequence ID" value="MFC4727527.1"/>
    <property type="molecule type" value="Genomic_DNA"/>
</dbReference>
<dbReference type="RefSeq" id="WP_377003536.1">
    <property type="nucleotide sequence ID" value="NZ_JBHSGG010000014.1"/>
</dbReference>
<comment type="caution">
    <text evidence="2">The sequence shown here is derived from an EMBL/GenBank/DDBJ whole genome shotgun (WGS) entry which is preliminary data.</text>
</comment>
<gene>
    <name evidence="2" type="ORF">ACFO3Q_05000</name>
</gene>
<feature type="domain" description="Extensin-like C-terminal" evidence="1">
    <location>
        <begin position="58"/>
        <end position="230"/>
    </location>
</feature>